<protein>
    <submittedName>
        <fullName evidence="7">Methanogenic corrinoid protein MtbC1</fullName>
    </submittedName>
</protein>
<dbReference type="GO" id="GO:0005829">
    <property type="term" value="C:cytosol"/>
    <property type="evidence" value="ECO:0007669"/>
    <property type="project" value="TreeGrafter"/>
</dbReference>
<name>A0A1M6I1N3_9BACT</name>
<reference evidence="7 8" key="1">
    <citation type="submission" date="2016-11" db="EMBL/GenBank/DDBJ databases">
        <authorList>
            <person name="Jaros S."/>
            <person name="Januszkiewicz K."/>
            <person name="Wedrychowicz H."/>
        </authorList>
    </citation>
    <scope>NUCLEOTIDE SEQUENCE [LARGE SCALE GENOMIC DNA]</scope>
    <source>
        <strain evidence="7 8">DSM 27063</strain>
    </source>
</reference>
<dbReference type="GO" id="GO:0046653">
    <property type="term" value="P:tetrahydrofolate metabolic process"/>
    <property type="evidence" value="ECO:0007669"/>
    <property type="project" value="TreeGrafter"/>
</dbReference>
<keyword evidence="2" id="KW-0479">Metal-binding</keyword>
<dbReference type="Gene3D" id="1.10.1240.10">
    <property type="entry name" value="Methionine synthase domain"/>
    <property type="match status" value="1"/>
</dbReference>
<feature type="domain" description="B12-binding" evidence="6">
    <location>
        <begin position="228"/>
        <end position="352"/>
    </location>
</feature>
<dbReference type="Pfam" id="PF02607">
    <property type="entry name" value="B12-binding_2"/>
    <property type="match status" value="1"/>
</dbReference>
<dbReference type="InterPro" id="IPR036724">
    <property type="entry name" value="Cobalamin-bd_sf"/>
</dbReference>
<dbReference type="GO" id="GO:0050667">
    <property type="term" value="P:homocysteine metabolic process"/>
    <property type="evidence" value="ECO:0007669"/>
    <property type="project" value="TreeGrafter"/>
</dbReference>
<comment type="similarity">
    <text evidence="1">Belongs to the phycobiliprotein family.</text>
</comment>
<dbReference type="PANTHER" id="PTHR45833">
    <property type="entry name" value="METHIONINE SYNTHASE"/>
    <property type="match status" value="1"/>
</dbReference>
<dbReference type="InterPro" id="IPR050554">
    <property type="entry name" value="Met_Synthase/Corrinoid"/>
</dbReference>
<dbReference type="InterPro" id="IPR003759">
    <property type="entry name" value="Cbl-bd_cap"/>
</dbReference>
<dbReference type="GO" id="GO:0031419">
    <property type="term" value="F:cobalamin binding"/>
    <property type="evidence" value="ECO:0007669"/>
    <property type="project" value="InterPro"/>
</dbReference>
<keyword evidence="5" id="KW-0089">Bile pigment</keyword>
<accession>A0A1M6I1N3</accession>
<dbReference type="Gene3D" id="1.10.490.20">
    <property type="entry name" value="Phycocyanins"/>
    <property type="match status" value="1"/>
</dbReference>
<dbReference type="InterPro" id="IPR036594">
    <property type="entry name" value="Meth_synthase_dom"/>
</dbReference>
<dbReference type="InterPro" id="IPR006158">
    <property type="entry name" value="Cobalamin-bd"/>
</dbReference>
<evidence type="ECO:0000256" key="4">
    <source>
        <dbReference type="ARBA" id="ARBA00023285"/>
    </source>
</evidence>
<dbReference type="GO" id="GO:0046872">
    <property type="term" value="F:metal ion binding"/>
    <property type="evidence" value="ECO:0007669"/>
    <property type="project" value="UniProtKB-KW"/>
</dbReference>
<evidence type="ECO:0000313" key="7">
    <source>
        <dbReference type="EMBL" id="SHJ28355.1"/>
    </source>
</evidence>
<dbReference type="RefSeq" id="WP_073169265.1">
    <property type="nucleotide sequence ID" value="NZ_FQZE01000015.1"/>
</dbReference>
<evidence type="ECO:0000259" key="6">
    <source>
        <dbReference type="PROSITE" id="PS51332"/>
    </source>
</evidence>
<evidence type="ECO:0000256" key="1">
    <source>
        <dbReference type="ARBA" id="ARBA00008182"/>
    </source>
</evidence>
<dbReference type="Proteomes" id="UP000184050">
    <property type="component" value="Unassembled WGS sequence"/>
</dbReference>
<gene>
    <name evidence="7" type="ORF">SAMN05444280_11550</name>
</gene>
<keyword evidence="8" id="KW-1185">Reference proteome</keyword>
<dbReference type="InterPro" id="IPR038719">
    <property type="entry name" value="Phycobilisome_asu/bsu_sf"/>
</dbReference>
<dbReference type="EMBL" id="FQZE01000015">
    <property type="protein sequence ID" value="SHJ28355.1"/>
    <property type="molecule type" value="Genomic_DNA"/>
</dbReference>
<dbReference type="STRING" id="1168035.SAMN05444280_11550"/>
<dbReference type="SUPFAM" id="SSF46458">
    <property type="entry name" value="Globin-like"/>
    <property type="match status" value="1"/>
</dbReference>
<dbReference type="AlphaFoldDB" id="A0A1M6I1N3"/>
<dbReference type="SUPFAM" id="SSF52242">
    <property type="entry name" value="Cobalamin (vitamin B12)-binding domain"/>
    <property type="match status" value="1"/>
</dbReference>
<dbReference type="OrthoDB" id="9803687at2"/>
<sequence length="352" mass="39619">MENLIEQFENAVLQKQSVIAEQIVEKQYDRQPGFWKPFGSEGRRLSVRDAGYHLPFLVEAVVSDDTDVFGEYVAWVKRLFRGLNFPDEVMIVTLECTAEVLKEMFAEKIHPVFMPFIEEGLKRMNEPLDEITSFIDTSTEAGRIARQYTDALLDGDRRTASQIVMNAVENKMPVKDIYLEVFQQSQYEVGRLWLSNEISVATEHFCSASTQTIMAQMYPYIFSTNRIGKTLVAACVGGELHEIGIRMVTDFFEMGGWDTYYLGANSPAASILNAIDENEAHLVALSAAMPYHRPLLRDTIRKIRESTSGRNLKIMIGGSALSFFGDKWSDFDADGYAPNASEAVEVANLLTA</sequence>
<dbReference type="GO" id="GO:0008705">
    <property type="term" value="F:methionine synthase activity"/>
    <property type="evidence" value="ECO:0007669"/>
    <property type="project" value="TreeGrafter"/>
</dbReference>
<dbReference type="Pfam" id="PF02310">
    <property type="entry name" value="B12-binding"/>
    <property type="match status" value="1"/>
</dbReference>
<dbReference type="Gene3D" id="3.40.50.280">
    <property type="entry name" value="Cobalamin-binding domain"/>
    <property type="match status" value="1"/>
</dbReference>
<keyword evidence="3" id="KW-0157">Chromophore</keyword>
<organism evidence="7 8">
    <name type="scientific">Tangfeifania diversioriginum</name>
    <dbReference type="NCBI Taxonomy" id="1168035"/>
    <lineage>
        <taxon>Bacteria</taxon>
        <taxon>Pseudomonadati</taxon>
        <taxon>Bacteroidota</taxon>
        <taxon>Bacteroidia</taxon>
        <taxon>Marinilabiliales</taxon>
        <taxon>Prolixibacteraceae</taxon>
        <taxon>Tangfeifania</taxon>
    </lineage>
</organism>
<dbReference type="PANTHER" id="PTHR45833:SF1">
    <property type="entry name" value="METHIONINE SYNTHASE"/>
    <property type="match status" value="1"/>
</dbReference>
<keyword evidence="4" id="KW-0170">Cobalt</keyword>
<dbReference type="PROSITE" id="PS51332">
    <property type="entry name" value="B12_BINDING"/>
    <property type="match status" value="1"/>
</dbReference>
<evidence type="ECO:0000256" key="3">
    <source>
        <dbReference type="ARBA" id="ARBA00022991"/>
    </source>
</evidence>
<evidence type="ECO:0000313" key="8">
    <source>
        <dbReference type="Proteomes" id="UP000184050"/>
    </source>
</evidence>
<evidence type="ECO:0000256" key="2">
    <source>
        <dbReference type="ARBA" id="ARBA00022723"/>
    </source>
</evidence>
<evidence type="ECO:0000256" key="5">
    <source>
        <dbReference type="ARBA" id="ARBA00023307"/>
    </source>
</evidence>
<dbReference type="InterPro" id="IPR009050">
    <property type="entry name" value="Globin-like_sf"/>
</dbReference>
<proteinExistence type="inferred from homology"/>